<dbReference type="PROSITE" id="PS51186">
    <property type="entry name" value="GNAT"/>
    <property type="match status" value="1"/>
</dbReference>
<gene>
    <name evidence="2" type="ORF">HHL27_08475</name>
</gene>
<evidence type="ECO:0000313" key="3">
    <source>
        <dbReference type="Proteomes" id="UP000583556"/>
    </source>
</evidence>
<dbReference type="AlphaFoldDB" id="A0A7Y0BNZ5"/>
<sequence length="369" mass="41336">MVERANDGVGFSGHAGITLVALVSRRQRRKGNLAIRVYHVDLREAQADPALAALFARSDTSAPFDRLDWLRLLAETCFAQGRCFLAVAREGDRIVALPLRETAFGFAQLGNWYSFFIRPLGRDVDLLSALAASLHRPLRLYPMLQEDAEAMAGALRSQGWLGNIEVCDFNYYCDITSSCFEDWWRARPGALRATVRRKGRDCAVDLQVLSQFSDDAWDAYETVYQRSWKPAEGNPAFLRRFAEAEGAAGALRLGIARIDGEPVAAQFWTIEGGTAWIHKLAHDERHKARSPGTLLAQAMFSHAIDVDKVSRIDFGTGADAYKRDWMDAVRPLYRIEFHRLSSPSSWPRLARLALRGWIKRPLVLPGSTG</sequence>
<dbReference type="Gene3D" id="3.40.630.30">
    <property type="match status" value="1"/>
</dbReference>
<organism evidence="2 3">
    <name type="scientific">Novosphingobium olei</name>
    <dbReference type="NCBI Taxonomy" id="2728851"/>
    <lineage>
        <taxon>Bacteria</taxon>
        <taxon>Pseudomonadati</taxon>
        <taxon>Pseudomonadota</taxon>
        <taxon>Alphaproteobacteria</taxon>
        <taxon>Sphingomonadales</taxon>
        <taxon>Sphingomonadaceae</taxon>
        <taxon>Novosphingobium</taxon>
    </lineage>
</organism>
<reference evidence="2 3" key="1">
    <citation type="submission" date="2020-04" db="EMBL/GenBank/DDBJ databases">
        <title>Novosphingobium sp. TW-4 isolated from soil.</title>
        <authorList>
            <person name="Dahal R.H."/>
            <person name="Chaudhary D.K."/>
        </authorList>
    </citation>
    <scope>NUCLEOTIDE SEQUENCE [LARGE SCALE GENOMIC DNA]</scope>
    <source>
        <strain evidence="2 3">TW-4</strain>
    </source>
</reference>
<dbReference type="InterPro" id="IPR038740">
    <property type="entry name" value="BioF2-like_GNAT_dom"/>
</dbReference>
<evidence type="ECO:0000259" key="1">
    <source>
        <dbReference type="PROSITE" id="PS51186"/>
    </source>
</evidence>
<dbReference type="Pfam" id="PF13480">
    <property type="entry name" value="Acetyltransf_6"/>
    <property type="match status" value="1"/>
</dbReference>
<dbReference type="Proteomes" id="UP000583556">
    <property type="component" value="Unassembled WGS sequence"/>
</dbReference>
<name>A0A7Y0BNZ5_9SPHN</name>
<feature type="domain" description="N-acetyltransferase" evidence="1">
    <location>
        <begin position="207"/>
        <end position="361"/>
    </location>
</feature>
<dbReference type="InterPro" id="IPR016181">
    <property type="entry name" value="Acyl_CoA_acyltransferase"/>
</dbReference>
<keyword evidence="3" id="KW-1185">Reference proteome</keyword>
<evidence type="ECO:0000313" key="2">
    <source>
        <dbReference type="EMBL" id="NML93700.1"/>
    </source>
</evidence>
<dbReference type="InterPro" id="IPR000182">
    <property type="entry name" value="GNAT_dom"/>
</dbReference>
<dbReference type="EMBL" id="JABBGM010000003">
    <property type="protein sequence ID" value="NML93700.1"/>
    <property type="molecule type" value="Genomic_DNA"/>
</dbReference>
<dbReference type="SUPFAM" id="SSF55729">
    <property type="entry name" value="Acyl-CoA N-acyltransferases (Nat)"/>
    <property type="match status" value="1"/>
</dbReference>
<keyword evidence="2" id="KW-0808">Transferase</keyword>
<protein>
    <submittedName>
        <fullName evidence="2">GNAT family N-acetyltransferase</fullName>
    </submittedName>
</protein>
<dbReference type="GO" id="GO:0016747">
    <property type="term" value="F:acyltransferase activity, transferring groups other than amino-acyl groups"/>
    <property type="evidence" value="ECO:0007669"/>
    <property type="project" value="InterPro"/>
</dbReference>
<proteinExistence type="predicted"/>
<comment type="caution">
    <text evidence="2">The sequence shown here is derived from an EMBL/GenBank/DDBJ whole genome shotgun (WGS) entry which is preliminary data.</text>
</comment>
<accession>A0A7Y0BNZ5</accession>